<dbReference type="SUPFAM" id="SSF56672">
    <property type="entry name" value="DNA/RNA polymerases"/>
    <property type="match status" value="1"/>
</dbReference>
<evidence type="ECO:0000256" key="7">
    <source>
        <dbReference type="ARBA" id="ARBA00023118"/>
    </source>
</evidence>
<comment type="catalytic activity">
    <reaction evidence="9">
        <text>DNA(n) + a 2'-deoxyribonucleoside 5'-triphosphate = DNA(n+1) + diphosphate</text>
        <dbReference type="Rhea" id="RHEA:22508"/>
        <dbReference type="Rhea" id="RHEA-COMP:17339"/>
        <dbReference type="Rhea" id="RHEA-COMP:17340"/>
        <dbReference type="ChEBI" id="CHEBI:33019"/>
        <dbReference type="ChEBI" id="CHEBI:61560"/>
        <dbReference type="ChEBI" id="CHEBI:173112"/>
        <dbReference type="EC" id="2.7.7.49"/>
    </reaction>
</comment>
<keyword evidence="7" id="KW-0051">Antiviral defense</keyword>
<evidence type="ECO:0000256" key="5">
    <source>
        <dbReference type="ARBA" id="ARBA00022842"/>
    </source>
</evidence>
<keyword evidence="3" id="KW-0548">Nucleotidyltransferase</keyword>
<keyword evidence="2" id="KW-0808">Transferase</keyword>
<comment type="caution">
    <text evidence="11">The sequence shown here is derived from an EMBL/GenBank/DDBJ whole genome shotgun (WGS) entry which is preliminary data.</text>
</comment>
<sequence length="564" mass="64862">MINARTDIETEKLFYQMQSREDVADILQIEDKSLRYFLYAIKPDNMYTEFKIPKKNGEYRKISAPNKKLRSIQRKLADILNIAYKVKPASYGFVKNKSIYQNADNHCKRKNVLNIDLKDFFTQIHFGRVRGLFMKPPYNLGEEAAMVIAQIACYRGVLPQGAPTSPIITNMICSPLDTQLTHLAKKNQVVYTRYADDITFSCYKNSFPEALVYLDKGDIHIGKELEFILKKNNFVVNMNKVRLMDNRRRQEVTGLVVNKFTNLKREYIKEVRAILHCCKNKGIYDSAKIYVNKGKCNNHRIKAYIQNEDKVDRKEDVSNWFEQVLKGKIGYIKLIKGNDNPTFLKYAKQLNIISNKKIFNIDEYDKFHNMIDDNIFILQCTSKNVARQGSGFLLKTYGLMTSYHVIPDDNFYSVKKNTGKQVGVITKSSNLYKESYEIDYACYINICNNFDKSQNGFELGDSSNLKAGDKVIIIGYPNYMDGDTPYIHTCYITNKTSYFGQELYTISGRIAKGASGGVVLDLLHEVVGIIKGGVTSLEEDDESNDPEFKHGFIPIHDVIEHMRN</sequence>
<evidence type="ECO:0000256" key="9">
    <source>
        <dbReference type="ARBA" id="ARBA00048173"/>
    </source>
</evidence>
<dbReference type="Gene3D" id="2.40.10.120">
    <property type="match status" value="1"/>
</dbReference>
<evidence type="ECO:0000256" key="2">
    <source>
        <dbReference type="ARBA" id="ARBA00022679"/>
    </source>
</evidence>
<dbReference type="InterPro" id="IPR009003">
    <property type="entry name" value="Peptidase_S1_PA"/>
</dbReference>
<dbReference type="CDD" id="cd03487">
    <property type="entry name" value="RT_Bac_retron_II"/>
    <property type="match status" value="1"/>
</dbReference>
<evidence type="ECO:0000259" key="10">
    <source>
        <dbReference type="PROSITE" id="PS50878"/>
    </source>
</evidence>
<dbReference type="Proteomes" id="UP000574276">
    <property type="component" value="Unassembled WGS sequence"/>
</dbReference>
<dbReference type="GO" id="GO:0003964">
    <property type="term" value="F:RNA-directed DNA polymerase activity"/>
    <property type="evidence" value="ECO:0007669"/>
    <property type="project" value="UniProtKB-KW"/>
</dbReference>
<reference evidence="11 12" key="1">
    <citation type="submission" date="2020-07" db="EMBL/GenBank/DDBJ databases">
        <title>Characterization and genome sequencing of isolate MD1, a novel member within the family Lachnospiraceae.</title>
        <authorList>
            <person name="Rettenmaier R."/>
            <person name="Di Bello L."/>
            <person name="Zinser C."/>
            <person name="Scheitz K."/>
            <person name="Liebl W."/>
            <person name="Zverlov V."/>
        </authorList>
    </citation>
    <scope>NUCLEOTIDE SEQUENCE [LARGE SCALE GENOMIC DNA]</scope>
    <source>
        <strain evidence="11 12">MD1</strain>
    </source>
</reference>
<keyword evidence="6" id="KW-0695">RNA-directed DNA polymerase</keyword>
<dbReference type="Pfam" id="PF00078">
    <property type="entry name" value="RVT_1"/>
    <property type="match status" value="1"/>
</dbReference>
<dbReference type="GO" id="GO:0003723">
    <property type="term" value="F:RNA binding"/>
    <property type="evidence" value="ECO:0007669"/>
    <property type="project" value="InterPro"/>
</dbReference>
<dbReference type="PANTHER" id="PTHR34047:SF7">
    <property type="entry name" value="RNA-DIRECTED DNA POLYMERASE"/>
    <property type="match status" value="1"/>
</dbReference>
<dbReference type="SUPFAM" id="SSF50494">
    <property type="entry name" value="Trypsin-like serine proteases"/>
    <property type="match status" value="1"/>
</dbReference>
<dbReference type="GO" id="GO:0051607">
    <property type="term" value="P:defense response to virus"/>
    <property type="evidence" value="ECO:0007669"/>
    <property type="project" value="UniProtKB-KW"/>
</dbReference>
<dbReference type="RefSeq" id="WP_228353601.1">
    <property type="nucleotide sequence ID" value="NZ_JACEGA010000001.1"/>
</dbReference>
<dbReference type="PRINTS" id="PR00866">
    <property type="entry name" value="RNADNAPOLMS"/>
</dbReference>
<gene>
    <name evidence="11" type="ORF">H0486_14060</name>
</gene>
<evidence type="ECO:0000256" key="6">
    <source>
        <dbReference type="ARBA" id="ARBA00022918"/>
    </source>
</evidence>
<evidence type="ECO:0000256" key="1">
    <source>
        <dbReference type="ARBA" id="ARBA00012493"/>
    </source>
</evidence>
<evidence type="ECO:0000256" key="4">
    <source>
        <dbReference type="ARBA" id="ARBA00022723"/>
    </source>
</evidence>
<name>A0A839K2Z7_9FIRM</name>
<dbReference type="PROSITE" id="PS50878">
    <property type="entry name" value="RT_POL"/>
    <property type="match status" value="1"/>
</dbReference>
<dbReference type="EC" id="2.7.7.49" evidence="1"/>
<keyword evidence="4" id="KW-0479">Metal-binding</keyword>
<evidence type="ECO:0000313" key="12">
    <source>
        <dbReference type="Proteomes" id="UP000574276"/>
    </source>
</evidence>
<accession>A0A839K2Z7</accession>
<dbReference type="Pfam" id="PF13365">
    <property type="entry name" value="Trypsin_2"/>
    <property type="match status" value="1"/>
</dbReference>
<dbReference type="InterPro" id="IPR000123">
    <property type="entry name" value="Reverse_transcriptase_msDNA"/>
</dbReference>
<dbReference type="PANTHER" id="PTHR34047">
    <property type="entry name" value="NUCLEAR INTRON MATURASE 1, MITOCHONDRIAL-RELATED"/>
    <property type="match status" value="1"/>
</dbReference>
<dbReference type="EMBL" id="JACEGA010000001">
    <property type="protein sequence ID" value="MBB2184000.1"/>
    <property type="molecule type" value="Genomic_DNA"/>
</dbReference>
<evidence type="ECO:0000256" key="3">
    <source>
        <dbReference type="ARBA" id="ARBA00022695"/>
    </source>
</evidence>
<organism evidence="11 12">
    <name type="scientific">Variimorphobacter saccharofermentans</name>
    <dbReference type="NCBI Taxonomy" id="2755051"/>
    <lineage>
        <taxon>Bacteria</taxon>
        <taxon>Bacillati</taxon>
        <taxon>Bacillota</taxon>
        <taxon>Clostridia</taxon>
        <taxon>Lachnospirales</taxon>
        <taxon>Lachnospiraceae</taxon>
        <taxon>Variimorphobacter</taxon>
    </lineage>
</organism>
<dbReference type="InterPro" id="IPR000477">
    <property type="entry name" value="RT_dom"/>
</dbReference>
<keyword evidence="5" id="KW-0460">Magnesium</keyword>
<dbReference type="InterPro" id="IPR043502">
    <property type="entry name" value="DNA/RNA_pol_sf"/>
</dbReference>
<comment type="similarity">
    <text evidence="8">Belongs to the bacterial reverse transcriptase family.</text>
</comment>
<protein>
    <recommendedName>
        <fullName evidence="1">RNA-directed DNA polymerase</fullName>
        <ecNumber evidence="1">2.7.7.49</ecNumber>
    </recommendedName>
</protein>
<evidence type="ECO:0000313" key="11">
    <source>
        <dbReference type="EMBL" id="MBB2184000.1"/>
    </source>
</evidence>
<evidence type="ECO:0000256" key="8">
    <source>
        <dbReference type="ARBA" id="ARBA00034120"/>
    </source>
</evidence>
<dbReference type="AlphaFoldDB" id="A0A839K2Z7"/>
<feature type="domain" description="Reverse transcriptase" evidence="10">
    <location>
        <begin position="33"/>
        <end position="257"/>
    </location>
</feature>
<dbReference type="GO" id="GO:0046872">
    <property type="term" value="F:metal ion binding"/>
    <property type="evidence" value="ECO:0007669"/>
    <property type="project" value="UniProtKB-KW"/>
</dbReference>
<keyword evidence="12" id="KW-1185">Reference proteome</keyword>
<proteinExistence type="inferred from homology"/>
<dbReference type="InterPro" id="IPR051083">
    <property type="entry name" value="GrpII_Intron_Splice-Mob/Def"/>
</dbReference>